<evidence type="ECO:0000256" key="2">
    <source>
        <dbReference type="ARBA" id="ARBA00022849"/>
    </source>
</evidence>
<dbReference type="RefSeq" id="WP_080622858.1">
    <property type="nucleotide sequence ID" value="NZ_CAWMZI010000001.1"/>
</dbReference>
<evidence type="ECO:0000256" key="5">
    <source>
        <dbReference type="ARBA" id="ARBA00039879"/>
    </source>
</evidence>
<proteinExistence type="inferred from homology"/>
<dbReference type="InterPro" id="IPR006659">
    <property type="entry name" value="Arsenate_reductase"/>
</dbReference>
<gene>
    <name evidence="7" type="ORF">A6J80_12360</name>
</gene>
<dbReference type="InterPro" id="IPR036249">
    <property type="entry name" value="Thioredoxin-like_sf"/>
</dbReference>
<dbReference type="Pfam" id="PF03960">
    <property type="entry name" value="ArsC"/>
    <property type="match status" value="1"/>
</dbReference>
<dbReference type="PANTHER" id="PTHR30041">
    <property type="entry name" value="ARSENATE REDUCTASE"/>
    <property type="match status" value="1"/>
</dbReference>
<evidence type="ECO:0000256" key="4">
    <source>
        <dbReference type="ARBA" id="ARBA00038969"/>
    </source>
</evidence>
<keyword evidence="3" id="KW-0560">Oxidoreductase</keyword>
<dbReference type="EC" id="1.20.4.1" evidence="4"/>
<dbReference type="PROSITE" id="PS51353">
    <property type="entry name" value="ARSC"/>
    <property type="match status" value="1"/>
</dbReference>
<dbReference type="GO" id="GO:0008794">
    <property type="term" value="F:arsenate reductase (glutaredoxin) activity"/>
    <property type="evidence" value="ECO:0007669"/>
    <property type="project" value="UniProtKB-EC"/>
</dbReference>
<dbReference type="Gene3D" id="3.40.30.10">
    <property type="entry name" value="Glutaredoxin"/>
    <property type="match status" value="1"/>
</dbReference>
<reference evidence="7" key="1">
    <citation type="submission" date="2017-12" db="EMBL/GenBank/DDBJ databases">
        <title>FDA dAtabase for Regulatory Grade micrObial Sequences (FDA-ARGOS): Supporting development and validation of Infectious Disease Dx tests.</title>
        <authorList>
            <person name="Campos J."/>
            <person name="Goldberg B."/>
            <person name="Tallon L."/>
            <person name="Sadzewicz L."/>
            <person name="Sengamalay N."/>
            <person name="Ott S."/>
            <person name="Godinez A."/>
            <person name="Nagaraj S."/>
            <person name="Vyas G."/>
            <person name="Aluvathingal J."/>
            <person name="Nadendla S."/>
            <person name="Geyer C."/>
            <person name="Nandy P."/>
            <person name="Hobson J."/>
            <person name="Sichtig H."/>
        </authorList>
    </citation>
    <scope>NUCLEOTIDE SEQUENCE</scope>
    <source>
        <strain evidence="7">FDAARGOS_252</strain>
    </source>
</reference>
<sequence>MIVIHHKPNCSTSRKVLQMIRDAGFEPLVIDYVREGWTRAQLLGLFAAAGVTPRGALRVKGTDAAERGLPDADDEAILAAMVENPVLVERPFVCGPGGVRLCRPAELVRETLSRQAFP</sequence>
<protein>
    <recommendedName>
        <fullName evidence="5">Arsenate reductase</fullName>
        <ecNumber evidence="4">1.20.4.1</ecNumber>
    </recommendedName>
</protein>
<evidence type="ECO:0000256" key="6">
    <source>
        <dbReference type="PROSITE-ProRule" id="PRU01282"/>
    </source>
</evidence>
<dbReference type="SUPFAM" id="SSF52833">
    <property type="entry name" value="Thioredoxin-like"/>
    <property type="match status" value="1"/>
</dbReference>
<keyword evidence="2" id="KW-0059">Arsenical resistance</keyword>
<keyword evidence="8" id="KW-1185">Reference proteome</keyword>
<evidence type="ECO:0000256" key="3">
    <source>
        <dbReference type="ARBA" id="ARBA00023002"/>
    </source>
</evidence>
<organism evidence="7 8">
    <name type="scientific">Paracoccus yeei</name>
    <dbReference type="NCBI Taxonomy" id="147645"/>
    <lineage>
        <taxon>Bacteria</taxon>
        <taxon>Pseudomonadati</taxon>
        <taxon>Pseudomonadota</taxon>
        <taxon>Alphaproteobacteria</taxon>
        <taxon>Rhodobacterales</taxon>
        <taxon>Paracoccaceae</taxon>
        <taxon>Paracoccus</taxon>
    </lineage>
</organism>
<name>A0A1V0GXY8_9RHOB</name>
<evidence type="ECO:0000313" key="7">
    <source>
        <dbReference type="EMBL" id="ARC38539.1"/>
    </source>
</evidence>
<dbReference type="InterPro" id="IPR006660">
    <property type="entry name" value="Arsenate_reductase-like"/>
</dbReference>
<dbReference type="CDD" id="cd03034">
    <property type="entry name" value="ArsC_ArsC"/>
    <property type="match status" value="1"/>
</dbReference>
<accession>A0A1V0GXY8</accession>
<evidence type="ECO:0000256" key="1">
    <source>
        <dbReference type="ARBA" id="ARBA00007198"/>
    </source>
</evidence>
<comment type="similarity">
    <text evidence="1 6">Belongs to the ArsC family.</text>
</comment>
<dbReference type="PANTHER" id="PTHR30041:SF5">
    <property type="entry name" value="ARSENATE REDUCTASE-RELATED"/>
    <property type="match status" value="1"/>
</dbReference>
<dbReference type="Proteomes" id="UP000191257">
    <property type="component" value="Chromosome"/>
</dbReference>
<dbReference type="AlphaFoldDB" id="A0A1V0GXY8"/>
<dbReference type="GO" id="GO:0046685">
    <property type="term" value="P:response to arsenic-containing substance"/>
    <property type="evidence" value="ECO:0007669"/>
    <property type="project" value="UniProtKB-KW"/>
</dbReference>
<dbReference type="eggNOG" id="COG1393">
    <property type="taxonomic scope" value="Bacteria"/>
</dbReference>
<evidence type="ECO:0000313" key="8">
    <source>
        <dbReference type="Proteomes" id="UP000191257"/>
    </source>
</evidence>
<dbReference type="EMBL" id="CP020442">
    <property type="protein sequence ID" value="ARC38539.1"/>
    <property type="molecule type" value="Genomic_DNA"/>
</dbReference>
<dbReference type="KEGG" id="pye:A6J80_12360"/>
<dbReference type="STRING" id="147645.A6J80_12360"/>